<dbReference type="Gene3D" id="2.40.110.10">
    <property type="entry name" value="Butyryl-CoA Dehydrogenase, subunit A, domain 2"/>
    <property type="match status" value="1"/>
</dbReference>
<feature type="domain" description="Acyl-CoA dehydrogenase/oxidase C-terminal" evidence="6">
    <location>
        <begin position="223"/>
        <end position="350"/>
    </location>
</feature>
<evidence type="ECO:0000256" key="4">
    <source>
        <dbReference type="ARBA" id="ARBA00022827"/>
    </source>
</evidence>
<dbReference type="InterPro" id="IPR046373">
    <property type="entry name" value="Acyl-CoA_Oxase/DH_mid-dom_sf"/>
</dbReference>
<reference evidence="8 9" key="1">
    <citation type="submission" date="2019-05" db="EMBL/GenBank/DDBJ databases">
        <authorList>
            <person name="Lee S.D."/>
        </authorList>
    </citation>
    <scope>NUCLEOTIDE SEQUENCE [LARGE SCALE GENOMIC DNA]</scope>
    <source>
        <strain evidence="8 9">YC2-7</strain>
    </source>
</reference>
<comment type="caution">
    <text evidence="8">The sequence shown here is derived from an EMBL/GenBank/DDBJ whole genome shotgun (WGS) entry which is preliminary data.</text>
</comment>
<sequence length="386" mass="40841">MADDNQSTAEFATAVDEYLTRSYDGDRRRKILETGGWDPGFATELADLGWYALAVPEIYGGLGAPLSELGTVFAQFGRHLATGPLLENVLLPALLLRLDGSELSPPIAAAVETGIPLALVDAGVTADWSADLGSVTLHDHTLAGTVNAVRFAGQASLLVVVAEATPGLAVCLVDAAAAGVHIEEVDSADPATEFARVTFNEVHAEAAAFGPAAEALVTRIRSWARLLIACELSGVAHRSLERTIEYLSQRRQFDRPIGSFQAVKHIAADMHTRWAGLHNLCVASLDNADHASAADLDILAATAKAHAALTAILICEDAIQLHGGMGFTTESDVSWYYKRALALRSWYGDDTELQLKVGTALLHIAPATTTTDSGRDDAPAQVGGRK</sequence>
<organism evidence="8 9">
    <name type="scientific">Antrihabitans stalactiti</name>
    <dbReference type="NCBI Taxonomy" id="2584121"/>
    <lineage>
        <taxon>Bacteria</taxon>
        <taxon>Bacillati</taxon>
        <taxon>Actinomycetota</taxon>
        <taxon>Actinomycetes</taxon>
        <taxon>Mycobacteriales</taxon>
        <taxon>Nocardiaceae</taxon>
        <taxon>Antrihabitans</taxon>
    </lineage>
</organism>
<dbReference type="RefSeq" id="WP_169590462.1">
    <property type="nucleotide sequence ID" value="NZ_VCQU01000007.1"/>
</dbReference>
<reference evidence="8 9" key="2">
    <citation type="submission" date="2020-06" db="EMBL/GenBank/DDBJ databases">
        <title>Antribacter stalactiti gen. nov., sp. nov., a new member of the family Nacardiaceae isolated from a cave.</title>
        <authorList>
            <person name="Kim I.S."/>
        </authorList>
    </citation>
    <scope>NUCLEOTIDE SEQUENCE [LARGE SCALE GENOMIC DNA]</scope>
    <source>
        <strain evidence="8 9">YC2-7</strain>
    </source>
</reference>
<dbReference type="AlphaFoldDB" id="A0A848KLL4"/>
<evidence type="ECO:0000256" key="1">
    <source>
        <dbReference type="ARBA" id="ARBA00001974"/>
    </source>
</evidence>
<dbReference type="Gene3D" id="1.20.140.10">
    <property type="entry name" value="Butyryl-CoA Dehydrogenase, subunit A, domain 3"/>
    <property type="match status" value="1"/>
</dbReference>
<dbReference type="GO" id="GO:0050660">
    <property type="term" value="F:flavin adenine dinucleotide binding"/>
    <property type="evidence" value="ECO:0007669"/>
    <property type="project" value="InterPro"/>
</dbReference>
<dbReference type="InterPro" id="IPR009075">
    <property type="entry name" value="AcylCo_DH/oxidase_C"/>
</dbReference>
<dbReference type="Proteomes" id="UP000535543">
    <property type="component" value="Unassembled WGS sequence"/>
</dbReference>
<comment type="similarity">
    <text evidence="2">Belongs to the acyl-CoA dehydrogenase family.</text>
</comment>
<dbReference type="InterPro" id="IPR036250">
    <property type="entry name" value="AcylCo_DH-like_C"/>
</dbReference>
<dbReference type="SUPFAM" id="SSF56645">
    <property type="entry name" value="Acyl-CoA dehydrogenase NM domain-like"/>
    <property type="match status" value="1"/>
</dbReference>
<protein>
    <submittedName>
        <fullName evidence="8">Acyl-CoA dehydrogenase</fullName>
    </submittedName>
</protein>
<dbReference type="Pfam" id="PF00441">
    <property type="entry name" value="Acyl-CoA_dh_1"/>
    <property type="match status" value="1"/>
</dbReference>
<accession>A0A848KLL4</accession>
<name>A0A848KLL4_9NOCA</name>
<dbReference type="PANTHER" id="PTHR43884">
    <property type="entry name" value="ACYL-COA DEHYDROGENASE"/>
    <property type="match status" value="1"/>
</dbReference>
<evidence type="ECO:0000259" key="7">
    <source>
        <dbReference type="Pfam" id="PF02771"/>
    </source>
</evidence>
<keyword evidence="4" id="KW-0274">FAD</keyword>
<dbReference type="SUPFAM" id="SSF47203">
    <property type="entry name" value="Acyl-CoA dehydrogenase C-terminal domain-like"/>
    <property type="match status" value="1"/>
</dbReference>
<dbReference type="PANTHER" id="PTHR43884:SF20">
    <property type="entry name" value="ACYL-COA DEHYDROGENASE FADE28"/>
    <property type="match status" value="1"/>
</dbReference>
<evidence type="ECO:0000313" key="8">
    <source>
        <dbReference type="EMBL" id="NMN97542.1"/>
    </source>
</evidence>
<comment type="cofactor">
    <cofactor evidence="1">
        <name>FAD</name>
        <dbReference type="ChEBI" id="CHEBI:57692"/>
    </cofactor>
</comment>
<dbReference type="Gene3D" id="1.10.540.10">
    <property type="entry name" value="Acyl-CoA dehydrogenase/oxidase, N-terminal domain"/>
    <property type="match status" value="1"/>
</dbReference>
<evidence type="ECO:0000259" key="6">
    <source>
        <dbReference type="Pfam" id="PF00441"/>
    </source>
</evidence>
<keyword evidence="5" id="KW-0560">Oxidoreductase</keyword>
<proteinExistence type="inferred from homology"/>
<evidence type="ECO:0000256" key="5">
    <source>
        <dbReference type="ARBA" id="ARBA00023002"/>
    </source>
</evidence>
<evidence type="ECO:0000313" key="9">
    <source>
        <dbReference type="Proteomes" id="UP000535543"/>
    </source>
</evidence>
<evidence type="ECO:0000256" key="2">
    <source>
        <dbReference type="ARBA" id="ARBA00009347"/>
    </source>
</evidence>
<keyword evidence="9" id="KW-1185">Reference proteome</keyword>
<feature type="domain" description="Acyl-CoA dehydrogenase/oxidase N-terminal" evidence="7">
    <location>
        <begin position="10"/>
        <end position="82"/>
    </location>
</feature>
<dbReference type="InterPro" id="IPR009100">
    <property type="entry name" value="AcylCoA_DH/oxidase_NM_dom_sf"/>
</dbReference>
<dbReference type="GO" id="GO:0003995">
    <property type="term" value="F:acyl-CoA dehydrogenase activity"/>
    <property type="evidence" value="ECO:0007669"/>
    <property type="project" value="TreeGrafter"/>
</dbReference>
<evidence type="ECO:0000256" key="3">
    <source>
        <dbReference type="ARBA" id="ARBA00022630"/>
    </source>
</evidence>
<dbReference type="EMBL" id="VCQU01000007">
    <property type="protein sequence ID" value="NMN97542.1"/>
    <property type="molecule type" value="Genomic_DNA"/>
</dbReference>
<dbReference type="InterPro" id="IPR013786">
    <property type="entry name" value="AcylCoA_DH/ox_N"/>
</dbReference>
<dbReference type="InterPro" id="IPR037069">
    <property type="entry name" value="AcylCoA_DH/ox_N_sf"/>
</dbReference>
<gene>
    <name evidence="8" type="ORF">FGL95_21120</name>
</gene>
<dbReference type="Pfam" id="PF02771">
    <property type="entry name" value="Acyl-CoA_dh_N"/>
    <property type="match status" value="1"/>
</dbReference>
<keyword evidence="3" id="KW-0285">Flavoprotein</keyword>